<comment type="caution">
    <text evidence="1">The sequence shown here is derived from an EMBL/GenBank/DDBJ whole genome shotgun (WGS) entry which is preliminary data.</text>
</comment>
<accession>A0ACB6ZFS8</accession>
<keyword evidence="2" id="KW-1185">Reference proteome</keyword>
<protein>
    <submittedName>
        <fullName evidence="1">Aspartyl-tRNA synthetase</fullName>
    </submittedName>
</protein>
<sequence length="1161" mass="131031">MGDLNNSFDFLFKNSKSTIGVEFATKVITVDGKQVKAQIWDTAGQERYRAITAAYYRGAVGSLVVYDISKRDTFESAGRWLKELRDHADSNIVIMLVGNKSDLKHLRAVPTDEAAAFASQNGLLFMETSALESSNVSEAFSAILTDIYNIVSSKVLEPDNDPIKPSAGGVIQPVISNDVMGVDVRAHKTRGRGERKNIDDPAHLSDVTTLTSARESNAKYHLVASTTSNKRDSLKNTVSDEEADEVAGRQNVIDFAKPNGEAHPPPQVDTNHHNHGRRRDRSLSLTEERFLRSETREAAEEKEKQRHDAEKRKAYDEDPLKEYYGDRPYTNQKSERRSGRIAKLSHKDVDRRIIFKARVYHTRAMSKHILFLVFRQNVGTIQGILTEGENVSQNMLSWAESIHNESIVWVEGAVQIPQNDHHEVKSPSIRDVEVKIEKLYLVSSPTAALPFQVEEVSRPITELEKPGSHHVKVGQTTRFNNRTLDLRTPANQSIFRIHSGVTKLFREFLDNEGFTEIQSSKFQPFATESGAAVFKVDYFRRPAYLAQSPQLAKQMCIAGDMRRVYEIGPVFRAENSNTHRHLTEYTSLDLEMEIDNHYHEVMNTLDQLFLHIFKGLYKNFTDEIETVKLRYPHEDLLFLDETLCLPYAEGTRLLTDSGWIEEDGSQPDPNKDLSTKGEQALGRLIREEYHTDYYILDKVPTEERPFYTMPDEENPEVSNSFDFFIRGEEVLSGGQRIHFPQLLEKRLAESGIDPMGMIDYVNSFRWGCPPHGGGGIGLERVVMLVLKLGDVRWASLFPRDPKSFPHKEDLVEATTTAATSLILHGPESKISQTLGVTGQMPPLENLIAACGDATNTSWLDPFWTVWRDRKAGAAVGYVEENKFAITFGNPLCDPKQMSRVIRSYLHYIQDEKKLKPVWACVDHACERVLAHELGWSAVSAVAEERFNPTEVEPEKNDKTVRRKVHRAEREGVKIIEVDGEVDKQTQELINERLADWESHRKGAQIHLTGLRPFDDARHRKYFYAKDANGTIWAFVVLAQLAPVHGFQIKWALDFPGAPLGAIEYILTHVIRKLGEVGVRSATFGAGATNKLESADNIGGFRVMALEKTYNGLTHAFPSFSNKADFRAKFGVHPEPLYICFPKGGMGIKGIEALMTALQRPN</sequence>
<proteinExistence type="predicted"/>
<reference evidence="1" key="1">
    <citation type="submission" date="2019-10" db="EMBL/GenBank/DDBJ databases">
        <authorList>
            <consortium name="DOE Joint Genome Institute"/>
            <person name="Kuo A."/>
            <person name="Miyauchi S."/>
            <person name="Kiss E."/>
            <person name="Drula E."/>
            <person name="Kohler A."/>
            <person name="Sanchez-Garcia M."/>
            <person name="Andreopoulos B."/>
            <person name="Barry K.W."/>
            <person name="Bonito G."/>
            <person name="Buee M."/>
            <person name="Carver A."/>
            <person name="Chen C."/>
            <person name="Cichocki N."/>
            <person name="Clum A."/>
            <person name="Culley D."/>
            <person name="Crous P.W."/>
            <person name="Fauchery L."/>
            <person name="Girlanda M."/>
            <person name="Hayes R."/>
            <person name="Keri Z."/>
            <person name="Labutti K."/>
            <person name="Lipzen A."/>
            <person name="Lombard V."/>
            <person name="Magnuson J."/>
            <person name="Maillard F."/>
            <person name="Morin E."/>
            <person name="Murat C."/>
            <person name="Nolan M."/>
            <person name="Ohm R."/>
            <person name="Pangilinan J."/>
            <person name="Pereira M."/>
            <person name="Perotto S."/>
            <person name="Peter M."/>
            <person name="Riley R."/>
            <person name="Sitrit Y."/>
            <person name="Stielow B."/>
            <person name="Szollosi G."/>
            <person name="Zifcakova L."/>
            <person name="Stursova M."/>
            <person name="Spatafora J.W."/>
            <person name="Tedersoo L."/>
            <person name="Vaario L.-M."/>
            <person name="Yamada A."/>
            <person name="Yan M."/>
            <person name="Wang P."/>
            <person name="Xu J."/>
            <person name="Bruns T."/>
            <person name="Baldrian P."/>
            <person name="Vilgalys R."/>
            <person name="Henrissat B."/>
            <person name="Grigoriev I.V."/>
            <person name="Hibbett D."/>
            <person name="Nagy L.G."/>
            <person name="Martin F.M."/>
        </authorList>
    </citation>
    <scope>NUCLEOTIDE SEQUENCE</scope>
    <source>
        <strain evidence="1">P2</strain>
    </source>
</reference>
<reference evidence="1" key="2">
    <citation type="journal article" date="2020" name="Nat. Commun.">
        <title>Large-scale genome sequencing of mycorrhizal fungi provides insights into the early evolution of symbiotic traits.</title>
        <authorList>
            <person name="Miyauchi S."/>
            <person name="Kiss E."/>
            <person name="Kuo A."/>
            <person name="Drula E."/>
            <person name="Kohler A."/>
            <person name="Sanchez-Garcia M."/>
            <person name="Morin E."/>
            <person name="Andreopoulos B."/>
            <person name="Barry K.W."/>
            <person name="Bonito G."/>
            <person name="Buee M."/>
            <person name="Carver A."/>
            <person name="Chen C."/>
            <person name="Cichocki N."/>
            <person name="Clum A."/>
            <person name="Culley D."/>
            <person name="Crous P.W."/>
            <person name="Fauchery L."/>
            <person name="Girlanda M."/>
            <person name="Hayes R.D."/>
            <person name="Keri Z."/>
            <person name="LaButti K."/>
            <person name="Lipzen A."/>
            <person name="Lombard V."/>
            <person name="Magnuson J."/>
            <person name="Maillard F."/>
            <person name="Murat C."/>
            <person name="Nolan M."/>
            <person name="Ohm R.A."/>
            <person name="Pangilinan J."/>
            <person name="Pereira M.F."/>
            <person name="Perotto S."/>
            <person name="Peter M."/>
            <person name="Pfister S."/>
            <person name="Riley R."/>
            <person name="Sitrit Y."/>
            <person name="Stielow J.B."/>
            <person name="Szollosi G."/>
            <person name="Zifcakova L."/>
            <person name="Stursova M."/>
            <person name="Spatafora J.W."/>
            <person name="Tedersoo L."/>
            <person name="Vaario L.M."/>
            <person name="Yamada A."/>
            <person name="Yan M."/>
            <person name="Wang P."/>
            <person name="Xu J."/>
            <person name="Bruns T."/>
            <person name="Baldrian P."/>
            <person name="Vilgalys R."/>
            <person name="Dunand C."/>
            <person name="Henrissat B."/>
            <person name="Grigoriev I.V."/>
            <person name="Hibbett D."/>
            <person name="Nagy L.G."/>
            <person name="Martin F.M."/>
        </authorList>
    </citation>
    <scope>NUCLEOTIDE SEQUENCE</scope>
    <source>
        <strain evidence="1">P2</strain>
    </source>
</reference>
<gene>
    <name evidence="1" type="ORF">BDM02DRAFT_3261077</name>
</gene>
<evidence type="ECO:0000313" key="2">
    <source>
        <dbReference type="Proteomes" id="UP000886501"/>
    </source>
</evidence>
<evidence type="ECO:0000313" key="1">
    <source>
        <dbReference type="EMBL" id="KAF9648419.1"/>
    </source>
</evidence>
<dbReference type="EMBL" id="MU118014">
    <property type="protein sequence ID" value="KAF9648419.1"/>
    <property type="molecule type" value="Genomic_DNA"/>
</dbReference>
<dbReference type="Proteomes" id="UP000886501">
    <property type="component" value="Unassembled WGS sequence"/>
</dbReference>
<organism evidence="1 2">
    <name type="scientific">Thelephora ganbajun</name>
    <name type="common">Ganba fungus</name>
    <dbReference type="NCBI Taxonomy" id="370292"/>
    <lineage>
        <taxon>Eukaryota</taxon>
        <taxon>Fungi</taxon>
        <taxon>Dikarya</taxon>
        <taxon>Basidiomycota</taxon>
        <taxon>Agaricomycotina</taxon>
        <taxon>Agaricomycetes</taxon>
        <taxon>Thelephorales</taxon>
        <taxon>Thelephoraceae</taxon>
        <taxon>Thelephora</taxon>
    </lineage>
</organism>
<name>A0ACB6ZFS8_THEGA</name>